<proteinExistence type="predicted"/>
<dbReference type="InterPro" id="IPR011042">
    <property type="entry name" value="6-blade_b-propeller_TolB-like"/>
</dbReference>
<name>A0ABR8X1P4_9MICO</name>
<dbReference type="InterPro" id="IPR011044">
    <property type="entry name" value="Quino_amine_DH_bsu"/>
</dbReference>
<reference evidence="4 5" key="1">
    <citation type="submission" date="2020-08" db="EMBL/GenBank/DDBJ databases">
        <title>A Genomic Blueprint of the Chicken Gut Microbiome.</title>
        <authorList>
            <person name="Gilroy R."/>
            <person name="Ravi A."/>
            <person name="Getino M."/>
            <person name="Pursley I."/>
            <person name="Horton D.L."/>
            <person name="Alikhan N.-F."/>
            <person name="Baker D."/>
            <person name="Gharbi K."/>
            <person name="Hall N."/>
            <person name="Watson M."/>
            <person name="Adriaenssens E.M."/>
            <person name="Foster-Nyarko E."/>
            <person name="Jarju S."/>
            <person name="Secka A."/>
            <person name="Antonio M."/>
            <person name="Oren A."/>
            <person name="Chaudhuri R."/>
            <person name="La Ragione R.M."/>
            <person name="Hildebrand F."/>
            <person name="Pallen M.J."/>
        </authorList>
    </citation>
    <scope>NUCLEOTIDE SEQUENCE [LARGE SCALE GENOMIC DNA]</scope>
    <source>
        <strain evidence="4 5">Sa1CUA4</strain>
    </source>
</reference>
<keyword evidence="1" id="KW-0378">Hydrolase</keyword>
<protein>
    <submittedName>
        <fullName evidence="4">S9 family peptidase</fullName>
    </submittedName>
</protein>
<dbReference type="PANTHER" id="PTHR42776:SF27">
    <property type="entry name" value="DIPEPTIDYL PEPTIDASE FAMILY MEMBER 6"/>
    <property type="match status" value="1"/>
</dbReference>
<evidence type="ECO:0000256" key="2">
    <source>
        <dbReference type="ARBA" id="ARBA00022825"/>
    </source>
</evidence>
<dbReference type="SUPFAM" id="SSF53474">
    <property type="entry name" value="alpha/beta-Hydrolases"/>
    <property type="match status" value="1"/>
</dbReference>
<dbReference type="Pfam" id="PF00326">
    <property type="entry name" value="Peptidase_S9"/>
    <property type="match status" value="1"/>
</dbReference>
<dbReference type="InterPro" id="IPR029058">
    <property type="entry name" value="AB_hydrolase_fold"/>
</dbReference>
<gene>
    <name evidence="4" type="ORF">H9622_06620</name>
</gene>
<dbReference type="EMBL" id="JACSPM010000001">
    <property type="protein sequence ID" value="MBD8023264.1"/>
    <property type="molecule type" value="Genomic_DNA"/>
</dbReference>
<feature type="domain" description="Peptidase S9 prolyl oligopeptidase catalytic" evidence="3">
    <location>
        <begin position="446"/>
        <end position="660"/>
    </location>
</feature>
<sequence length="672" mass="72367">MTMTRPADGPAAESEIVPVVAQDLEEIWTPSAVRLQPGSGRVLVMETRPDSEANAYIGRVTLHDPVRPDAAPPVLVDRGPGIRLPAFAPDGAALAWVTTRDGRSVIREASVAATGEPSAVRDVAELPDAIEELAWSPDGVHLAVVARVPVDRSWFETSEDRRPPLRLTTLRFSADGIGWTVNNRRQMFVVDVASGDARLVSDGTADDHDIAWTADGEGLLFTSQRQPDWDLTEANALHRLDLASGTVRTLTDATREIVRPVPSPDGTRAAAIAVDIARYPSSAFPALIDHSSGEVVDLRSVIDRDVSPGSIAWVSNDAFVAVVGSEGRIEVVEISCAAGEPVSARPILTGPRQVTVFAGHADRWVAVESSPSSPPRVIVGMGSDSTVLHDPNAHYRATHRLGDAEHIPVDVDGTTIDSWIATPDADGPHPLVVWLQGGGTQYGYQWSHEVQLLLSAGYAVAWLNPRGSAGYGTAWMKVNAAPGAAEPGEGWGNRDVQDIVAVVEHLKSIHDIDPARVGVMGGSYGGMMTAFLLAKTDLFAAGWAERGVYNLYSDAATKDEAPWFFESYLGVSHLDDATPYWDASPLKYVAGITAPLAIVHSENDRRCAIQQAEELFFALRRLGRQVEFIRFPGEGHSLTREGTPVHRRQRADLLLDWFGVTLSGEARLPATV</sequence>
<dbReference type="SUPFAM" id="SSF50969">
    <property type="entry name" value="YVTN repeat-like/Quinoprotein amine dehydrogenase"/>
    <property type="match status" value="1"/>
</dbReference>
<dbReference type="Gene3D" id="2.120.10.30">
    <property type="entry name" value="TolB, C-terminal domain"/>
    <property type="match status" value="1"/>
</dbReference>
<evidence type="ECO:0000259" key="3">
    <source>
        <dbReference type="Pfam" id="PF00326"/>
    </source>
</evidence>
<dbReference type="SUPFAM" id="SSF82171">
    <property type="entry name" value="DPP6 N-terminal domain-like"/>
    <property type="match status" value="1"/>
</dbReference>
<keyword evidence="5" id="KW-1185">Reference proteome</keyword>
<dbReference type="InterPro" id="IPR001375">
    <property type="entry name" value="Peptidase_S9_cat"/>
</dbReference>
<dbReference type="Gene3D" id="3.40.50.1820">
    <property type="entry name" value="alpha/beta hydrolase"/>
    <property type="match status" value="1"/>
</dbReference>
<evidence type="ECO:0000313" key="5">
    <source>
        <dbReference type="Proteomes" id="UP000602532"/>
    </source>
</evidence>
<comment type="caution">
    <text evidence="4">The sequence shown here is derived from an EMBL/GenBank/DDBJ whole genome shotgun (WGS) entry which is preliminary data.</text>
</comment>
<organism evidence="4 5">
    <name type="scientific">Microbacterium gallinarum</name>
    <dbReference type="NCBI Taxonomy" id="2762209"/>
    <lineage>
        <taxon>Bacteria</taxon>
        <taxon>Bacillati</taxon>
        <taxon>Actinomycetota</taxon>
        <taxon>Actinomycetes</taxon>
        <taxon>Micrococcales</taxon>
        <taxon>Microbacteriaceae</taxon>
        <taxon>Microbacterium</taxon>
    </lineage>
</organism>
<dbReference type="Proteomes" id="UP000602532">
    <property type="component" value="Unassembled WGS sequence"/>
</dbReference>
<accession>A0ABR8X1P4</accession>
<evidence type="ECO:0000313" key="4">
    <source>
        <dbReference type="EMBL" id="MBD8023264.1"/>
    </source>
</evidence>
<keyword evidence="2" id="KW-0645">Protease</keyword>
<dbReference type="InterPro" id="IPR011659">
    <property type="entry name" value="WD40"/>
</dbReference>
<dbReference type="Pfam" id="PF07676">
    <property type="entry name" value="PD40"/>
    <property type="match status" value="2"/>
</dbReference>
<keyword evidence="2" id="KW-0720">Serine protease</keyword>
<dbReference type="RefSeq" id="WP_191765385.1">
    <property type="nucleotide sequence ID" value="NZ_JACSPM010000001.1"/>
</dbReference>
<evidence type="ECO:0000256" key="1">
    <source>
        <dbReference type="ARBA" id="ARBA00022801"/>
    </source>
</evidence>
<dbReference type="PANTHER" id="PTHR42776">
    <property type="entry name" value="SERINE PEPTIDASE S9 FAMILY MEMBER"/>
    <property type="match status" value="1"/>
</dbReference>